<dbReference type="HOGENOM" id="CLU_046025_2_1_1"/>
<feature type="transmembrane region" description="Helical" evidence="1">
    <location>
        <begin position="12"/>
        <end position="39"/>
    </location>
</feature>
<feature type="transmembrane region" description="Helical" evidence="1">
    <location>
        <begin position="122"/>
        <end position="143"/>
    </location>
</feature>
<feature type="transmembrane region" description="Helical" evidence="1">
    <location>
        <begin position="231"/>
        <end position="251"/>
    </location>
</feature>
<keyword evidence="4" id="KW-1185">Reference proteome</keyword>
<keyword evidence="1" id="KW-1133">Transmembrane helix</keyword>
<dbReference type="InterPro" id="IPR045339">
    <property type="entry name" value="DUF6534"/>
</dbReference>
<name>A0A0D0AZS3_9AGAR</name>
<feature type="transmembrane region" description="Helical" evidence="1">
    <location>
        <begin position="204"/>
        <end position="225"/>
    </location>
</feature>
<sequence>MATTPLPANIEVIAGPLLLGYLFNWGLYGALAVQVYIYYMSFPKDRLAVKCLVMAIFAIETVQTILCAHDAFAAYASGFGNLTAVTSSHTEWFNTPILSGIVSCTVQLFYAYRISVLSGTKIWSIIIAATAITQGTAAIVQGVQDHLITDFAQLQKEAFASDVVWAVGSAVCDIMIACVMSYYLSRKDTGFKQTRVLVHKLVRLTIETGALTATCATVYIVLFIALPHVQYYLAVGLTLAKLYSNTLLLIFNSRVRVIGGRDTSQSTELIELQSSQERSRFQNIRRTSNFNANNVAVHVSREMMVDNNDIPNPKVFANDTGKDYVNVV</sequence>
<accession>A0A0D0AZS3</accession>
<feature type="transmembrane region" description="Helical" evidence="1">
    <location>
        <begin position="92"/>
        <end position="110"/>
    </location>
</feature>
<organism evidence="3 4">
    <name type="scientific">Collybiopsis luxurians FD-317 M1</name>
    <dbReference type="NCBI Taxonomy" id="944289"/>
    <lineage>
        <taxon>Eukaryota</taxon>
        <taxon>Fungi</taxon>
        <taxon>Dikarya</taxon>
        <taxon>Basidiomycota</taxon>
        <taxon>Agaricomycotina</taxon>
        <taxon>Agaricomycetes</taxon>
        <taxon>Agaricomycetidae</taxon>
        <taxon>Agaricales</taxon>
        <taxon>Marasmiineae</taxon>
        <taxon>Omphalotaceae</taxon>
        <taxon>Collybiopsis</taxon>
        <taxon>Collybiopsis luxurians</taxon>
    </lineage>
</organism>
<dbReference type="EMBL" id="KN834799">
    <property type="protein sequence ID" value="KIK56245.1"/>
    <property type="molecule type" value="Genomic_DNA"/>
</dbReference>
<dbReference type="OrthoDB" id="2953893at2759"/>
<dbReference type="AlphaFoldDB" id="A0A0D0AZS3"/>
<evidence type="ECO:0000313" key="3">
    <source>
        <dbReference type="EMBL" id="KIK56245.1"/>
    </source>
</evidence>
<dbReference type="PANTHER" id="PTHR40465:SF1">
    <property type="entry name" value="DUF6534 DOMAIN-CONTAINING PROTEIN"/>
    <property type="match status" value="1"/>
</dbReference>
<feature type="transmembrane region" description="Helical" evidence="1">
    <location>
        <begin position="51"/>
        <end position="72"/>
    </location>
</feature>
<proteinExistence type="predicted"/>
<reference evidence="3 4" key="1">
    <citation type="submission" date="2014-04" db="EMBL/GenBank/DDBJ databases">
        <title>Evolutionary Origins and Diversification of the Mycorrhizal Mutualists.</title>
        <authorList>
            <consortium name="DOE Joint Genome Institute"/>
            <consortium name="Mycorrhizal Genomics Consortium"/>
            <person name="Kohler A."/>
            <person name="Kuo A."/>
            <person name="Nagy L.G."/>
            <person name="Floudas D."/>
            <person name="Copeland A."/>
            <person name="Barry K.W."/>
            <person name="Cichocki N."/>
            <person name="Veneault-Fourrey C."/>
            <person name="LaButti K."/>
            <person name="Lindquist E.A."/>
            <person name="Lipzen A."/>
            <person name="Lundell T."/>
            <person name="Morin E."/>
            <person name="Murat C."/>
            <person name="Riley R."/>
            <person name="Ohm R."/>
            <person name="Sun H."/>
            <person name="Tunlid A."/>
            <person name="Henrissat B."/>
            <person name="Grigoriev I.V."/>
            <person name="Hibbett D.S."/>
            <person name="Martin F."/>
        </authorList>
    </citation>
    <scope>NUCLEOTIDE SEQUENCE [LARGE SCALE GENOMIC DNA]</scope>
    <source>
        <strain evidence="3 4">FD-317 M1</strain>
    </source>
</reference>
<evidence type="ECO:0000313" key="4">
    <source>
        <dbReference type="Proteomes" id="UP000053593"/>
    </source>
</evidence>
<gene>
    <name evidence="3" type="ORF">GYMLUDRAFT_230338</name>
</gene>
<keyword evidence="1" id="KW-0472">Membrane</keyword>
<keyword evidence="1" id="KW-0812">Transmembrane</keyword>
<evidence type="ECO:0000256" key="1">
    <source>
        <dbReference type="SAM" id="Phobius"/>
    </source>
</evidence>
<dbReference type="Proteomes" id="UP000053593">
    <property type="component" value="Unassembled WGS sequence"/>
</dbReference>
<dbReference type="PANTHER" id="PTHR40465">
    <property type="entry name" value="CHROMOSOME 1, WHOLE GENOME SHOTGUN SEQUENCE"/>
    <property type="match status" value="1"/>
</dbReference>
<protein>
    <recommendedName>
        <fullName evidence="2">DUF6534 domain-containing protein</fullName>
    </recommendedName>
</protein>
<feature type="transmembrane region" description="Helical" evidence="1">
    <location>
        <begin position="163"/>
        <end position="184"/>
    </location>
</feature>
<dbReference type="Pfam" id="PF20152">
    <property type="entry name" value="DUF6534"/>
    <property type="match status" value="1"/>
</dbReference>
<feature type="domain" description="DUF6534" evidence="2">
    <location>
        <begin position="169"/>
        <end position="255"/>
    </location>
</feature>
<evidence type="ECO:0000259" key="2">
    <source>
        <dbReference type="Pfam" id="PF20152"/>
    </source>
</evidence>